<keyword evidence="6" id="KW-0479">Metal-binding</keyword>
<dbReference type="InterPro" id="IPR013785">
    <property type="entry name" value="Aldolase_TIM"/>
</dbReference>
<dbReference type="GO" id="GO:0046872">
    <property type="term" value="F:metal ion binding"/>
    <property type="evidence" value="ECO:0007669"/>
    <property type="project" value="UniProtKB-KW"/>
</dbReference>
<keyword evidence="7" id="KW-0560">Oxidoreductase</keyword>
<proteinExistence type="inferred from homology"/>
<keyword evidence="8" id="KW-0408">Iron</keyword>
<dbReference type="PANTHER" id="PTHR42917">
    <property type="entry name" value="2,4-DIENOYL-COA REDUCTASE"/>
    <property type="match status" value="1"/>
</dbReference>
<dbReference type="RefSeq" id="WP_111159525.1">
    <property type="nucleotide sequence ID" value="NZ_PCDP01000019.1"/>
</dbReference>
<evidence type="ECO:0000259" key="11">
    <source>
        <dbReference type="Pfam" id="PF07992"/>
    </source>
</evidence>
<dbReference type="EMBL" id="PCDP01000019">
    <property type="protein sequence ID" value="PZM15523.1"/>
    <property type="molecule type" value="Genomic_DNA"/>
</dbReference>
<dbReference type="Gene3D" id="3.40.50.720">
    <property type="entry name" value="NAD(P)-binding Rossmann-like Domain"/>
    <property type="match status" value="1"/>
</dbReference>
<gene>
    <name evidence="12" type="ORF">CPY51_06760</name>
</gene>
<dbReference type="InterPro" id="IPR001155">
    <property type="entry name" value="OxRdtase_FMN_N"/>
</dbReference>
<keyword evidence="9" id="KW-0411">Iron-sulfur</keyword>
<dbReference type="Pfam" id="PF07992">
    <property type="entry name" value="Pyr_redox_2"/>
    <property type="match status" value="1"/>
</dbReference>
<dbReference type="Gene3D" id="3.50.50.60">
    <property type="entry name" value="FAD/NAD(P)-binding domain"/>
    <property type="match status" value="1"/>
</dbReference>
<comment type="cofactor">
    <cofactor evidence="1">
        <name>FMN</name>
        <dbReference type="ChEBI" id="CHEBI:58210"/>
    </cofactor>
</comment>
<keyword evidence="13" id="KW-1185">Reference proteome</keyword>
<dbReference type="PRINTS" id="PR00368">
    <property type="entry name" value="FADPNR"/>
</dbReference>
<evidence type="ECO:0000256" key="3">
    <source>
        <dbReference type="ARBA" id="ARBA00011048"/>
    </source>
</evidence>
<name>A0A2W4EZ98_9HYPH</name>
<sequence length="651" mass="69957">MSPVLPHLYSPFTIRRTVIKNRIMSTGHDTTLPTAFAPNDALIAYQRARAEGGVGLIVLQVAGVHETARYTSHLLMATSDDCIPGYRKLAEVCHQNGTTVFGQLFHPGREIMETSEGTAPVAYAPSAVPNQRFHVMPKALPPRMIDEIVQGYGEAARRLQEAGLDGVEIVASHGYLPAQFVNPRVNLRNDNYGGSIGNRLRFIREVVEAVRAETSPDFICGLRFSATDNDLDGMTTDEVSEILIALDGIFDYFNLTIGSSASFGGAVHIAPPMAFGSAYGATTAAAIKRKVTTPVFYTGRVNQPQDAERLLAAGDVDMVGMTRALICDPEMPAKAQEGRFDDIRACIACNQACIGHFQLGVPISCIQHPETGRELQYGRLTPARVAKRVIVAGGGPAGMKAATVAAQRGHDVTLYEASDRLGGQALLAQLIPRRMEFGGIVTNLAHEAELAGVTIVKNTAVDRALVERLDPDAVIVATGAKPRLPDIPGVETAHVVTAWQVLRDEVNVGSSVLIADWRCDWIGMGIAEKLARAGCKVRLAVNGYMPGQRIQAYVRDQWAGVLHDLGVEVISYADLYGIDGSTVYLSHVTGKEPIIVDGIDTLVTSLGHDAVNILEAELSEFEGDLHIIGDCLTPRTAEEAVLEGLKAGWAI</sequence>
<evidence type="ECO:0000256" key="1">
    <source>
        <dbReference type="ARBA" id="ARBA00001917"/>
    </source>
</evidence>
<dbReference type="GO" id="GO:0051536">
    <property type="term" value="F:iron-sulfur cluster binding"/>
    <property type="evidence" value="ECO:0007669"/>
    <property type="project" value="UniProtKB-KW"/>
</dbReference>
<dbReference type="SUPFAM" id="SSF51395">
    <property type="entry name" value="FMN-linked oxidoreductases"/>
    <property type="match status" value="1"/>
</dbReference>
<dbReference type="SUPFAM" id="SSF51971">
    <property type="entry name" value="Nucleotide-binding domain"/>
    <property type="match status" value="1"/>
</dbReference>
<dbReference type="OrthoDB" id="9804454at2"/>
<organism evidence="12 13">
    <name type="scientific">Rhizobium tubonense</name>
    <dbReference type="NCBI Taxonomy" id="484088"/>
    <lineage>
        <taxon>Bacteria</taxon>
        <taxon>Pseudomonadati</taxon>
        <taxon>Pseudomonadota</taxon>
        <taxon>Alphaproteobacteria</taxon>
        <taxon>Hyphomicrobiales</taxon>
        <taxon>Rhizobiaceae</taxon>
        <taxon>Rhizobium/Agrobacterium group</taxon>
        <taxon>Rhizobium</taxon>
    </lineage>
</organism>
<dbReference type="Proteomes" id="UP000248925">
    <property type="component" value="Unassembled WGS sequence"/>
</dbReference>
<protein>
    <submittedName>
        <fullName evidence="12">Oxidoreductase</fullName>
    </submittedName>
</protein>
<comment type="caution">
    <text evidence="12">The sequence shown here is derived from an EMBL/GenBank/DDBJ whole genome shotgun (WGS) entry which is preliminary data.</text>
</comment>
<dbReference type="InterPro" id="IPR051793">
    <property type="entry name" value="NADH:flavin_oxidoreductase"/>
</dbReference>
<evidence type="ECO:0000256" key="7">
    <source>
        <dbReference type="ARBA" id="ARBA00023002"/>
    </source>
</evidence>
<reference evidence="12 13" key="1">
    <citation type="journal article" date="2018" name="Sci. Rep.">
        <title>Rhizobium tumorigenes sp. nov., a novel plant tumorigenic bacterium isolated from cane gall tumors on thornless blackberry.</title>
        <authorList>
            <person name="Kuzmanovi N."/>
            <person name="Smalla K."/>
            <person name="Gronow S."/>
            <person name="PuBawska J."/>
        </authorList>
    </citation>
    <scope>NUCLEOTIDE SEQUENCE [LARGE SCALE GENOMIC DNA]</scope>
    <source>
        <strain evidence="12 13">CCBAU 85046</strain>
    </source>
</reference>
<evidence type="ECO:0000256" key="2">
    <source>
        <dbReference type="ARBA" id="ARBA00001966"/>
    </source>
</evidence>
<dbReference type="InterPro" id="IPR036188">
    <property type="entry name" value="FAD/NAD-bd_sf"/>
</dbReference>
<dbReference type="AlphaFoldDB" id="A0A2W4EZ98"/>
<evidence type="ECO:0000256" key="5">
    <source>
        <dbReference type="ARBA" id="ARBA00022643"/>
    </source>
</evidence>
<feature type="domain" description="FAD/NAD(P)-binding" evidence="11">
    <location>
        <begin position="388"/>
        <end position="612"/>
    </location>
</feature>
<evidence type="ECO:0000256" key="8">
    <source>
        <dbReference type="ARBA" id="ARBA00023004"/>
    </source>
</evidence>
<evidence type="ECO:0000256" key="9">
    <source>
        <dbReference type="ARBA" id="ARBA00023014"/>
    </source>
</evidence>
<evidence type="ECO:0000256" key="6">
    <source>
        <dbReference type="ARBA" id="ARBA00022723"/>
    </source>
</evidence>
<evidence type="ECO:0000313" key="13">
    <source>
        <dbReference type="Proteomes" id="UP000248925"/>
    </source>
</evidence>
<keyword evidence="4" id="KW-0285">Flavoprotein</keyword>
<dbReference type="GO" id="GO:0010181">
    <property type="term" value="F:FMN binding"/>
    <property type="evidence" value="ECO:0007669"/>
    <property type="project" value="InterPro"/>
</dbReference>
<evidence type="ECO:0000259" key="10">
    <source>
        <dbReference type="Pfam" id="PF00724"/>
    </source>
</evidence>
<comment type="similarity">
    <text evidence="3">In the N-terminal section; belongs to the NADH:flavin oxidoreductase/NADH oxidase family.</text>
</comment>
<feature type="domain" description="NADH:flavin oxidoreductase/NADH oxidase N-terminal" evidence="10">
    <location>
        <begin position="8"/>
        <end position="340"/>
    </location>
</feature>
<dbReference type="CDD" id="cd04734">
    <property type="entry name" value="OYE_like_3_FMN"/>
    <property type="match status" value="1"/>
</dbReference>
<dbReference type="InterPro" id="IPR023753">
    <property type="entry name" value="FAD/NAD-binding_dom"/>
</dbReference>
<evidence type="ECO:0000313" key="12">
    <source>
        <dbReference type="EMBL" id="PZM15523.1"/>
    </source>
</evidence>
<keyword evidence="5" id="KW-0288">FMN</keyword>
<dbReference type="GO" id="GO:0033543">
    <property type="term" value="P:fatty acid beta-oxidation, unsaturated, even number, reductase/isomerase pathway"/>
    <property type="evidence" value="ECO:0007669"/>
    <property type="project" value="TreeGrafter"/>
</dbReference>
<accession>A0A2W4EZ98</accession>
<dbReference type="Pfam" id="PF00724">
    <property type="entry name" value="Oxidored_FMN"/>
    <property type="match status" value="1"/>
</dbReference>
<dbReference type="Gene3D" id="3.20.20.70">
    <property type="entry name" value="Aldolase class I"/>
    <property type="match status" value="1"/>
</dbReference>
<dbReference type="PANTHER" id="PTHR42917:SF2">
    <property type="entry name" value="2,4-DIENOYL-COA REDUCTASE [(2E)-ENOYL-COA-PRODUCING]"/>
    <property type="match status" value="1"/>
</dbReference>
<dbReference type="GO" id="GO:0008670">
    <property type="term" value="F:2,4-dienoyl-CoA reductase (NADPH) activity"/>
    <property type="evidence" value="ECO:0007669"/>
    <property type="project" value="TreeGrafter"/>
</dbReference>
<evidence type="ECO:0000256" key="4">
    <source>
        <dbReference type="ARBA" id="ARBA00022630"/>
    </source>
</evidence>
<comment type="cofactor">
    <cofactor evidence="2">
        <name>[4Fe-4S] cluster</name>
        <dbReference type="ChEBI" id="CHEBI:49883"/>
    </cofactor>
</comment>